<dbReference type="InterPro" id="IPR044644">
    <property type="entry name" value="DinF-like"/>
</dbReference>
<dbReference type="AlphaFoldDB" id="A0A3B0BPS5"/>
<evidence type="ECO:0000256" key="7">
    <source>
        <dbReference type="ARBA" id="ARBA00023136"/>
    </source>
</evidence>
<dbReference type="OrthoDB" id="5242355at2"/>
<keyword evidence="5 8" id="KW-0812">Transmembrane</keyword>
<dbReference type="EMBL" id="RBAM01000004">
    <property type="protein sequence ID" value="RKN74454.1"/>
    <property type="molecule type" value="Genomic_DNA"/>
</dbReference>
<evidence type="ECO:0000256" key="5">
    <source>
        <dbReference type="ARBA" id="ARBA00022692"/>
    </source>
</evidence>
<evidence type="ECO:0000313" key="10">
    <source>
        <dbReference type="Proteomes" id="UP000270343"/>
    </source>
</evidence>
<evidence type="ECO:0000313" key="9">
    <source>
        <dbReference type="EMBL" id="RKN74454.1"/>
    </source>
</evidence>
<evidence type="ECO:0000256" key="1">
    <source>
        <dbReference type="ARBA" id="ARBA00004651"/>
    </source>
</evidence>
<proteinExistence type="inferred from homology"/>
<feature type="transmembrane region" description="Helical" evidence="8">
    <location>
        <begin position="194"/>
        <end position="217"/>
    </location>
</feature>
<accession>A0A3B0BPS5</accession>
<dbReference type="PANTHER" id="PTHR42893:SF46">
    <property type="entry name" value="PROTEIN DETOXIFICATION 44, CHLOROPLASTIC"/>
    <property type="match status" value="1"/>
</dbReference>
<dbReference type="GO" id="GO:0005886">
    <property type="term" value="C:plasma membrane"/>
    <property type="evidence" value="ECO:0007669"/>
    <property type="project" value="UniProtKB-SubCell"/>
</dbReference>
<keyword evidence="4" id="KW-1003">Cell membrane</keyword>
<feature type="transmembrane region" description="Helical" evidence="8">
    <location>
        <begin position="275"/>
        <end position="299"/>
    </location>
</feature>
<dbReference type="InterPro" id="IPR048279">
    <property type="entry name" value="MdtK-like"/>
</dbReference>
<keyword evidence="10" id="KW-1185">Reference proteome</keyword>
<dbReference type="PIRSF" id="PIRSF006603">
    <property type="entry name" value="DinF"/>
    <property type="match status" value="1"/>
</dbReference>
<feature type="transmembrane region" description="Helical" evidence="8">
    <location>
        <begin position="244"/>
        <end position="263"/>
    </location>
</feature>
<evidence type="ECO:0000256" key="6">
    <source>
        <dbReference type="ARBA" id="ARBA00022989"/>
    </source>
</evidence>
<comment type="similarity">
    <text evidence="2">Belongs to the multi antimicrobial extrusion (MATE) (TC 2.A.66.1) family.</text>
</comment>
<dbReference type="GO" id="GO:0015297">
    <property type="term" value="F:antiporter activity"/>
    <property type="evidence" value="ECO:0007669"/>
    <property type="project" value="InterPro"/>
</dbReference>
<dbReference type="CDD" id="cd13136">
    <property type="entry name" value="MATE_DinF_like"/>
    <property type="match status" value="1"/>
</dbReference>
<feature type="transmembrane region" description="Helical" evidence="8">
    <location>
        <begin position="141"/>
        <end position="162"/>
    </location>
</feature>
<dbReference type="GO" id="GO:0042910">
    <property type="term" value="F:xenobiotic transmembrane transporter activity"/>
    <property type="evidence" value="ECO:0007669"/>
    <property type="project" value="InterPro"/>
</dbReference>
<dbReference type="PANTHER" id="PTHR42893">
    <property type="entry name" value="PROTEIN DETOXIFICATION 44, CHLOROPLASTIC-RELATED"/>
    <property type="match status" value="1"/>
</dbReference>
<evidence type="ECO:0000256" key="8">
    <source>
        <dbReference type="SAM" id="Phobius"/>
    </source>
</evidence>
<dbReference type="NCBIfam" id="TIGR00797">
    <property type="entry name" value="matE"/>
    <property type="match status" value="1"/>
</dbReference>
<dbReference type="Proteomes" id="UP000270343">
    <property type="component" value="Unassembled WGS sequence"/>
</dbReference>
<keyword evidence="7 8" id="KW-0472">Membrane</keyword>
<feature type="transmembrane region" description="Helical" evidence="8">
    <location>
        <begin position="169"/>
        <end position="188"/>
    </location>
</feature>
<protein>
    <submittedName>
        <fullName evidence="9">MATE family efflux transporter</fullName>
    </submittedName>
</protein>
<reference evidence="9 10" key="1">
    <citation type="journal article" date="2015" name="Antonie Van Leeuwenhoek">
        <title>Streptomyces klenkii sp. nov., isolated from deep marine sediment.</title>
        <authorList>
            <person name="Veyisoglu A."/>
            <person name="Sahin N."/>
        </authorList>
    </citation>
    <scope>NUCLEOTIDE SEQUENCE [LARGE SCALE GENOMIC DNA]</scope>
    <source>
        <strain evidence="9 10">KCTC 29202</strain>
    </source>
</reference>
<feature type="transmembrane region" description="Helical" evidence="8">
    <location>
        <begin position="352"/>
        <end position="373"/>
    </location>
</feature>
<feature type="transmembrane region" description="Helical" evidence="8">
    <location>
        <begin position="55"/>
        <end position="80"/>
    </location>
</feature>
<comment type="caution">
    <text evidence="9">The sequence shown here is derived from an EMBL/GenBank/DDBJ whole genome shotgun (WGS) entry which is preliminary data.</text>
</comment>
<dbReference type="Pfam" id="PF01554">
    <property type="entry name" value="MatE"/>
    <property type="match status" value="2"/>
</dbReference>
<name>A0A3B0BPS5_9ACTN</name>
<feature type="transmembrane region" description="Helical" evidence="8">
    <location>
        <begin position="320"/>
        <end position="340"/>
    </location>
</feature>
<evidence type="ECO:0000256" key="4">
    <source>
        <dbReference type="ARBA" id="ARBA00022475"/>
    </source>
</evidence>
<gene>
    <name evidence="9" type="ORF">D7231_11340</name>
</gene>
<evidence type="ECO:0000256" key="2">
    <source>
        <dbReference type="ARBA" id="ARBA00010199"/>
    </source>
</evidence>
<evidence type="ECO:0000256" key="3">
    <source>
        <dbReference type="ARBA" id="ARBA00022448"/>
    </source>
</evidence>
<feature type="transmembrane region" description="Helical" evidence="8">
    <location>
        <begin position="413"/>
        <end position="431"/>
    </location>
</feature>
<keyword evidence="6 8" id="KW-1133">Transmembrane helix</keyword>
<dbReference type="RefSeq" id="WP_120755018.1">
    <property type="nucleotide sequence ID" value="NZ_RBAM01000004.1"/>
</dbReference>
<feature type="transmembrane region" description="Helical" evidence="8">
    <location>
        <begin position="385"/>
        <end position="407"/>
    </location>
</feature>
<comment type="subcellular location">
    <subcellularLocation>
        <location evidence="1">Cell membrane</location>
        <topology evidence="1">Multi-pass membrane protein</topology>
    </subcellularLocation>
</comment>
<keyword evidence="3" id="KW-0813">Transport</keyword>
<dbReference type="InterPro" id="IPR002528">
    <property type="entry name" value="MATE_fam"/>
</dbReference>
<feature type="transmembrane region" description="Helical" evidence="8">
    <location>
        <begin position="100"/>
        <end position="121"/>
    </location>
</feature>
<organism evidence="9 10">
    <name type="scientific">Streptomyces klenkii</name>
    <dbReference type="NCBI Taxonomy" id="1420899"/>
    <lineage>
        <taxon>Bacteria</taxon>
        <taxon>Bacillati</taxon>
        <taxon>Actinomycetota</taxon>
        <taxon>Actinomycetes</taxon>
        <taxon>Kitasatosporales</taxon>
        <taxon>Streptomycetaceae</taxon>
        <taxon>Streptomyces</taxon>
    </lineage>
</organism>
<sequence>MTLAPARAPRTARRHDREILSLAVPAFGALVAEPLFVMADSAIVGHLGTPELAGLGIAAALLTTAAGVFVFLAYATTAAVSRRVGAGDLKGAIRQGMDGIWLAALLGAALVAAVLPAAPAVVELLGASPTAAPHATTYLRISALGMPAMLILLAATGVLRGLQDTRTPLYVAVGGFALNGALNAALVYGTGLGIAGSAWGTVIAQWAMTAVYLAVVLRGARRHDASLRPDAAGIRACARAGVPLLVRTLSLRAVLVIATAVAARLGDTQIAAHQIVLSLWSLLAFALDAIAIAGQAIIGRYLGAGDADGARAACRRMVQWGIASGVVLGALVVAARPLFIPLFTADGTVRDALLPALLVVALSQPVAGVVFVLDGVLMGAGDGTYLAWAMVLVLAAFAPAALLVPALGGGVTALWWAMTLMMTVRMVTVWLRARSGRWIVTGATR</sequence>